<keyword evidence="4" id="KW-1185">Reference proteome</keyword>
<dbReference type="Gene3D" id="2.60.40.10">
    <property type="entry name" value="Immunoglobulins"/>
    <property type="match status" value="1"/>
</dbReference>
<dbReference type="OrthoDB" id="9811934at2"/>
<dbReference type="RefSeq" id="WP_136578724.1">
    <property type="nucleotide sequence ID" value="NZ_STFF01000005.1"/>
</dbReference>
<dbReference type="CDD" id="cd00102">
    <property type="entry name" value="IPT"/>
    <property type="match status" value="1"/>
</dbReference>
<dbReference type="Pfam" id="PF01833">
    <property type="entry name" value="TIG"/>
    <property type="match status" value="1"/>
</dbReference>
<sequence length="522" mass="53667">MKRMIINRPALTAMIVAALLSLLSCKKDSKGTEPPITGFSADTVWIGKIITINGNGFSSTATENSVRIGSTIVTEVLEASATSLTIKVPAGATSGKVYVSVNGKENSSSGNLTIVNQMAWQKALGGTNSDIGVAVASSSDGGYLLAGYTNSSDGDVSNNYGNYDFWIVKLNADRTIAWQKVLGGSGEDRANSIVALADGGCVVAGYTTSTDGEVTGNHGRSDYWIIKLNASGKIVWKSIFGGSGNDEATSIVSNPGGGYTVAGYSSSIDGNVSNNRGRIDYWVVWLDENGALINQKTYGGGGDDLARSLITTSDGGYLVAGSTSSTNGNVTGNHGGNDYWILKLNAAGSIEWQKALGGTGSEVAHSIMAASDGSSVIAGYTNSTDGDVTGNHGRDDYWIVKLNANGTMAWQKALGGSSADQALAITSAKDGGCAVAGITHSLDGDVTGNHGTASDSWIVRLNAGGSVVWKKALGGTRGETTYGIATIGKNFIAAGYSHSADGDVSGVHGTVEVDLWLFNLLD</sequence>
<feature type="signal peptide" evidence="1">
    <location>
        <begin position="1"/>
        <end position="26"/>
    </location>
</feature>
<comment type="caution">
    <text evidence="3">The sequence shown here is derived from an EMBL/GenBank/DDBJ whole genome shotgun (WGS) entry which is preliminary data.</text>
</comment>
<dbReference type="AlphaFoldDB" id="A0A4S8HNT4"/>
<proteinExistence type="predicted"/>
<dbReference type="Proteomes" id="UP000306918">
    <property type="component" value="Unassembled WGS sequence"/>
</dbReference>
<evidence type="ECO:0000313" key="3">
    <source>
        <dbReference type="EMBL" id="THU37050.1"/>
    </source>
</evidence>
<dbReference type="PANTHER" id="PTHR42754">
    <property type="entry name" value="ENDOGLUCANASE"/>
    <property type="match status" value="1"/>
</dbReference>
<organism evidence="3 4">
    <name type="scientific">Niastella caeni</name>
    <dbReference type="NCBI Taxonomy" id="2569763"/>
    <lineage>
        <taxon>Bacteria</taxon>
        <taxon>Pseudomonadati</taxon>
        <taxon>Bacteroidota</taxon>
        <taxon>Chitinophagia</taxon>
        <taxon>Chitinophagales</taxon>
        <taxon>Chitinophagaceae</taxon>
        <taxon>Niastella</taxon>
    </lineage>
</organism>
<name>A0A4S8HNT4_9BACT</name>
<dbReference type="InterPro" id="IPR013783">
    <property type="entry name" value="Ig-like_fold"/>
</dbReference>
<dbReference type="PANTHER" id="PTHR42754:SF1">
    <property type="entry name" value="LIPOPROTEIN"/>
    <property type="match status" value="1"/>
</dbReference>
<reference evidence="3 4" key="1">
    <citation type="submission" date="2019-04" db="EMBL/GenBank/DDBJ databases">
        <title>Niastella caeni sp. nov., isolated from activated sludge.</title>
        <authorList>
            <person name="Sheng M."/>
        </authorList>
    </citation>
    <scope>NUCLEOTIDE SEQUENCE [LARGE SCALE GENOMIC DNA]</scope>
    <source>
        <strain evidence="3 4">HX-2-15</strain>
    </source>
</reference>
<dbReference type="SUPFAM" id="SSF81296">
    <property type="entry name" value="E set domains"/>
    <property type="match status" value="1"/>
</dbReference>
<keyword evidence="1" id="KW-0732">Signal</keyword>
<dbReference type="InterPro" id="IPR014756">
    <property type="entry name" value="Ig_E-set"/>
</dbReference>
<evidence type="ECO:0000313" key="4">
    <source>
        <dbReference type="Proteomes" id="UP000306918"/>
    </source>
</evidence>
<dbReference type="PROSITE" id="PS51257">
    <property type="entry name" value="PROKAR_LIPOPROTEIN"/>
    <property type="match status" value="1"/>
</dbReference>
<dbReference type="InterPro" id="IPR002909">
    <property type="entry name" value="IPT_dom"/>
</dbReference>
<gene>
    <name evidence="3" type="ORF">FAM09_19030</name>
</gene>
<feature type="domain" description="IPT/TIG" evidence="2">
    <location>
        <begin position="35"/>
        <end position="113"/>
    </location>
</feature>
<evidence type="ECO:0000256" key="1">
    <source>
        <dbReference type="SAM" id="SignalP"/>
    </source>
</evidence>
<feature type="chain" id="PRO_5020711787" evidence="1">
    <location>
        <begin position="27"/>
        <end position="522"/>
    </location>
</feature>
<dbReference type="EMBL" id="STFF01000005">
    <property type="protein sequence ID" value="THU37050.1"/>
    <property type="molecule type" value="Genomic_DNA"/>
</dbReference>
<evidence type="ECO:0000259" key="2">
    <source>
        <dbReference type="Pfam" id="PF01833"/>
    </source>
</evidence>
<accession>A0A4S8HNT4</accession>
<protein>
    <submittedName>
        <fullName evidence="3">T9SS C-terminal target domain-containing protein</fullName>
    </submittedName>
</protein>